<proteinExistence type="predicted"/>
<dbReference type="InterPro" id="IPR015915">
    <property type="entry name" value="Kelch-typ_b-propeller"/>
</dbReference>
<keyword evidence="5" id="KW-0732">Signal</keyword>
<protein>
    <recommendedName>
        <fullName evidence="8">Galactose oxidase</fullName>
    </recommendedName>
</protein>
<evidence type="ECO:0008006" key="8">
    <source>
        <dbReference type="Google" id="ProtNLM"/>
    </source>
</evidence>
<evidence type="ECO:0000256" key="2">
    <source>
        <dbReference type="ARBA" id="ARBA00022737"/>
    </source>
</evidence>
<keyword evidence="4" id="KW-0472">Membrane</keyword>
<evidence type="ECO:0000313" key="7">
    <source>
        <dbReference type="Proteomes" id="UP000247702"/>
    </source>
</evidence>
<feature type="chain" id="PRO_5016376852" description="Galactose oxidase" evidence="5">
    <location>
        <begin position="20"/>
        <end position="439"/>
    </location>
</feature>
<feature type="transmembrane region" description="Helical" evidence="4">
    <location>
        <begin position="398"/>
        <end position="421"/>
    </location>
</feature>
<dbReference type="PANTHER" id="PTHR46093">
    <property type="entry name" value="ACYL-COA-BINDING DOMAIN-CONTAINING PROTEIN 5"/>
    <property type="match status" value="1"/>
</dbReference>
<dbReference type="EMBL" id="BEXD01000558">
    <property type="protein sequence ID" value="GBB88481.1"/>
    <property type="molecule type" value="Genomic_DNA"/>
</dbReference>
<evidence type="ECO:0000256" key="1">
    <source>
        <dbReference type="ARBA" id="ARBA00022441"/>
    </source>
</evidence>
<dbReference type="PANTHER" id="PTHR46093:SF18">
    <property type="entry name" value="FIBRONECTIN TYPE-III DOMAIN-CONTAINING PROTEIN"/>
    <property type="match status" value="1"/>
</dbReference>
<evidence type="ECO:0000256" key="5">
    <source>
        <dbReference type="SAM" id="SignalP"/>
    </source>
</evidence>
<comment type="caution">
    <text evidence="6">The sequence shown here is derived from an EMBL/GenBank/DDBJ whole genome shotgun (WGS) entry which is preliminary data.</text>
</comment>
<evidence type="ECO:0000256" key="3">
    <source>
        <dbReference type="SAM" id="MobiDB-lite"/>
    </source>
</evidence>
<reference evidence="6 7" key="1">
    <citation type="submission" date="2017-11" db="EMBL/GenBank/DDBJ databases">
        <title>The genome of Rhizophagus clarus HR1 reveals common genetic basis of auxotrophy among arbuscular mycorrhizal fungi.</title>
        <authorList>
            <person name="Kobayashi Y."/>
        </authorList>
    </citation>
    <scope>NUCLEOTIDE SEQUENCE [LARGE SCALE GENOMIC DNA]</scope>
    <source>
        <strain evidence="6 7">HR1</strain>
    </source>
</reference>
<accession>A0A2Z6QUW3</accession>
<dbReference type="SUPFAM" id="SSF117281">
    <property type="entry name" value="Kelch motif"/>
    <property type="match status" value="1"/>
</dbReference>
<dbReference type="Proteomes" id="UP000247702">
    <property type="component" value="Unassembled WGS sequence"/>
</dbReference>
<dbReference type="Pfam" id="PF24681">
    <property type="entry name" value="Kelch_KLHDC2_KLHL20_DRC7"/>
    <property type="match status" value="1"/>
</dbReference>
<feature type="region of interest" description="Disordered" evidence="3">
    <location>
        <begin position="360"/>
        <end position="388"/>
    </location>
</feature>
<organism evidence="6 7">
    <name type="scientific">Rhizophagus clarus</name>
    <dbReference type="NCBI Taxonomy" id="94130"/>
    <lineage>
        <taxon>Eukaryota</taxon>
        <taxon>Fungi</taxon>
        <taxon>Fungi incertae sedis</taxon>
        <taxon>Mucoromycota</taxon>
        <taxon>Glomeromycotina</taxon>
        <taxon>Glomeromycetes</taxon>
        <taxon>Glomerales</taxon>
        <taxon>Glomeraceae</taxon>
        <taxon>Rhizophagus</taxon>
    </lineage>
</organism>
<feature type="compositionally biased region" description="Low complexity" evidence="3">
    <location>
        <begin position="372"/>
        <end position="388"/>
    </location>
</feature>
<feature type="signal peptide" evidence="5">
    <location>
        <begin position="1"/>
        <end position="19"/>
    </location>
</feature>
<sequence>MFFLCLIVICLYLNEFTLAFAPTNTVWGHSAVYADSKIFITGGLYPQSPTSFNGVTFSKEYYYLDVKNSFGVGAGDPIPWVDLSSVSQILPTHAWSAFLNCGLNDTIILYIGEYGTPATANVANSVYTYRISSQLWSNPTTINPPRFNLHSSSQTVCDVNTGKMYRFSGNQPAGTNPPPVINNMDILDTSTLTWRTGSTVNAPEGRFDHTGTLLPNGYIVYIGGTLASGGTADMSKLPLYSINDDTWTTTNVPGYSPTPRAYHSAVLTQDGRIIVYGGVTGNGAAIDDLVVLDTSQTVYTWSKANVTTNSPLSRFYHTATLVGDYMIVVFGRNNLYLPPPTSNEVFILDTSDKTNYKWVRDFDPNPKPPTPSTTSDSSNSNSNSSDLNKNISDQNKGLTIGIIILSIVIALIGISFLIYFYRKRRLARPDMLVSGENDK</sequence>
<keyword evidence="2" id="KW-0677">Repeat</keyword>
<keyword evidence="4" id="KW-0812">Transmembrane</keyword>
<gene>
    <name evidence="6" type="ORF">RclHR1_01500011</name>
</gene>
<keyword evidence="7" id="KW-1185">Reference proteome</keyword>
<name>A0A2Z6QUW3_9GLOM</name>
<evidence type="ECO:0000313" key="6">
    <source>
        <dbReference type="EMBL" id="GBB88481.1"/>
    </source>
</evidence>
<dbReference type="AlphaFoldDB" id="A0A2Z6QUW3"/>
<evidence type="ECO:0000256" key="4">
    <source>
        <dbReference type="SAM" id="Phobius"/>
    </source>
</evidence>
<keyword evidence="4" id="KW-1133">Transmembrane helix</keyword>
<dbReference type="Gene3D" id="2.120.10.80">
    <property type="entry name" value="Kelch-type beta propeller"/>
    <property type="match status" value="2"/>
</dbReference>
<keyword evidence="1" id="KW-0880">Kelch repeat</keyword>